<feature type="transmembrane region" description="Helical" evidence="7">
    <location>
        <begin position="287"/>
        <end position="308"/>
    </location>
</feature>
<feature type="transmembrane region" description="Helical" evidence="7">
    <location>
        <begin position="355"/>
        <end position="380"/>
    </location>
</feature>
<geneLocation type="plasmid" evidence="9 10">
    <name>pWSM1592_1</name>
</geneLocation>
<keyword evidence="10" id="KW-1185">Reference proteome</keyword>
<feature type="transmembrane region" description="Helical" evidence="7">
    <location>
        <begin position="174"/>
        <end position="190"/>
    </location>
</feature>
<gene>
    <name evidence="9" type="ORF">N2599_27900</name>
</gene>
<keyword evidence="4 7" id="KW-1133">Transmembrane helix</keyword>
<evidence type="ECO:0000256" key="7">
    <source>
        <dbReference type="SAM" id="Phobius"/>
    </source>
</evidence>
<protein>
    <submittedName>
        <fullName evidence="9">NarK/NasA family nitrate transporter</fullName>
    </submittedName>
</protein>
<evidence type="ECO:0000256" key="3">
    <source>
        <dbReference type="ARBA" id="ARBA00022692"/>
    </source>
</evidence>
<dbReference type="InterPro" id="IPR020846">
    <property type="entry name" value="MFS_dom"/>
</dbReference>
<evidence type="ECO:0000256" key="6">
    <source>
        <dbReference type="ARBA" id="ARBA00023136"/>
    </source>
</evidence>
<keyword evidence="3 7" id="KW-0812">Transmembrane</keyword>
<dbReference type="InterPro" id="IPR044772">
    <property type="entry name" value="NO3_transporter"/>
</dbReference>
<comment type="similarity">
    <text evidence="2">Belongs to the major facilitator superfamily. Nitrate/nitrite porter (TC 2.A.1.8) family.</text>
</comment>
<dbReference type="RefSeq" id="WP_027510290.1">
    <property type="nucleotide sequence ID" value="NZ_CP104144.1"/>
</dbReference>
<evidence type="ECO:0000256" key="4">
    <source>
        <dbReference type="ARBA" id="ARBA00022989"/>
    </source>
</evidence>
<keyword evidence="5" id="KW-0534">Nitrate assimilation</keyword>
<proteinExistence type="inferred from homology"/>
<feature type="transmembrane region" description="Helical" evidence="7">
    <location>
        <begin position="386"/>
        <end position="407"/>
    </location>
</feature>
<feature type="transmembrane region" description="Helical" evidence="7">
    <location>
        <begin position="55"/>
        <end position="76"/>
    </location>
</feature>
<feature type="transmembrane region" description="Helical" evidence="7">
    <location>
        <begin position="108"/>
        <end position="129"/>
    </location>
</feature>
<name>A0ABY5XPX2_RHISU</name>
<feature type="transmembrane region" description="Helical" evidence="7">
    <location>
        <begin position="83"/>
        <end position="102"/>
    </location>
</feature>
<reference evidence="9" key="1">
    <citation type="submission" date="2022-09" db="EMBL/GenBank/DDBJ databases">
        <title>Australian commercial rhizobial inoculants.</title>
        <authorList>
            <person name="Kohlmeier M.G."/>
            <person name="O'Hara G.W."/>
            <person name="Colombi E."/>
            <person name="Ramsay J.P."/>
            <person name="Terpolilli J."/>
        </authorList>
    </citation>
    <scope>NUCLEOTIDE SEQUENCE</scope>
    <source>
        <strain evidence="9">WSM1592</strain>
        <plasmid evidence="9">pWSM1592_1</plasmid>
    </source>
</reference>
<dbReference type="InterPro" id="IPR036259">
    <property type="entry name" value="MFS_trans_sf"/>
</dbReference>
<dbReference type="EMBL" id="CP104144">
    <property type="protein sequence ID" value="UWU16669.1"/>
    <property type="molecule type" value="Genomic_DNA"/>
</dbReference>
<evidence type="ECO:0000256" key="1">
    <source>
        <dbReference type="ARBA" id="ARBA00004141"/>
    </source>
</evidence>
<organism evidence="9 10">
    <name type="scientific">Rhizobium sullae</name>
    <name type="common">Rhizobium hedysari</name>
    <dbReference type="NCBI Taxonomy" id="50338"/>
    <lineage>
        <taxon>Bacteria</taxon>
        <taxon>Pseudomonadati</taxon>
        <taxon>Pseudomonadota</taxon>
        <taxon>Alphaproteobacteria</taxon>
        <taxon>Hyphomicrobiales</taxon>
        <taxon>Rhizobiaceae</taxon>
        <taxon>Rhizobium/Agrobacterium group</taxon>
        <taxon>Rhizobium</taxon>
    </lineage>
</organism>
<evidence type="ECO:0000313" key="9">
    <source>
        <dbReference type="EMBL" id="UWU16669.1"/>
    </source>
</evidence>
<feature type="transmembrane region" description="Helical" evidence="7">
    <location>
        <begin position="141"/>
        <end position="168"/>
    </location>
</feature>
<feature type="transmembrane region" description="Helical" evidence="7">
    <location>
        <begin position="226"/>
        <end position="244"/>
    </location>
</feature>
<dbReference type="PROSITE" id="PS50850">
    <property type="entry name" value="MFS"/>
    <property type="match status" value="1"/>
</dbReference>
<dbReference type="InterPro" id="IPR011701">
    <property type="entry name" value="MFS"/>
</dbReference>
<keyword evidence="6 7" id="KW-0472">Membrane</keyword>
<feature type="transmembrane region" description="Helical" evidence="7">
    <location>
        <begin position="20"/>
        <end position="43"/>
    </location>
</feature>
<dbReference type="SUPFAM" id="SSF103473">
    <property type="entry name" value="MFS general substrate transporter"/>
    <property type="match status" value="1"/>
</dbReference>
<accession>A0ABY5XPX2</accession>
<dbReference type="Gene3D" id="1.20.1250.20">
    <property type="entry name" value="MFS general substrate transporter like domains"/>
    <property type="match status" value="2"/>
</dbReference>
<dbReference type="Pfam" id="PF07690">
    <property type="entry name" value="MFS_1"/>
    <property type="match status" value="1"/>
</dbReference>
<evidence type="ECO:0000256" key="2">
    <source>
        <dbReference type="ARBA" id="ARBA00008432"/>
    </source>
</evidence>
<feature type="transmembrane region" description="Helical" evidence="7">
    <location>
        <begin position="320"/>
        <end position="343"/>
    </location>
</feature>
<comment type="subcellular location">
    <subcellularLocation>
        <location evidence="1">Membrane</location>
        <topology evidence="1">Multi-pass membrane protein</topology>
    </subcellularLocation>
</comment>
<feature type="transmembrane region" description="Helical" evidence="7">
    <location>
        <begin position="256"/>
        <end position="275"/>
    </location>
</feature>
<evidence type="ECO:0000256" key="5">
    <source>
        <dbReference type="ARBA" id="ARBA00023063"/>
    </source>
</evidence>
<sequence>MPFSEKTQSMSAGEPARALWISTVAFTVCFAVWTIFAIIGIRIKQELGLNEAEFGLLVGTPVLTGSVVRILLGIWTSRYGGRLVYTLTMLAAAVATFLLSYATTYAEMLIAGLGVGLAGGSFAVGVAYVSPFFPPDKQGTALGIFGAGNVGAAVTKFAAPFVLIAWGWQAVAEIWALVLAATAIIFWFSTTDDPAFRDRRSRGVGSKSFLEEFAPLRSVQVWRFSLYYFFAFGGFVALSLWLPRYLVGVYGFNLEAAGMIAAAYSIPGSIFRAFGGVLSDKKGARSVMYAMLAVSAVATLILSLPAAAASASGSDPAFGVTPVIFIVVIFVLGFFMSLGKAAVYKHIPAYYPESVGAVGGIVGMMGGLGGFILPIAFGLLKDITGLWSSCFLLLFVIVVASLIWMHLSVKQLSRQGHSAPAVAAT</sequence>
<dbReference type="Proteomes" id="UP001060123">
    <property type="component" value="Plasmid pWSM1592_1"/>
</dbReference>
<evidence type="ECO:0000313" key="10">
    <source>
        <dbReference type="Proteomes" id="UP001060123"/>
    </source>
</evidence>
<evidence type="ECO:0000259" key="8">
    <source>
        <dbReference type="PROSITE" id="PS50850"/>
    </source>
</evidence>
<dbReference type="PANTHER" id="PTHR23515">
    <property type="entry name" value="HIGH-AFFINITY NITRATE TRANSPORTER 2.3"/>
    <property type="match status" value="1"/>
</dbReference>
<keyword evidence="9" id="KW-0614">Plasmid</keyword>
<feature type="domain" description="Major facilitator superfamily (MFS) profile" evidence="8">
    <location>
        <begin position="17"/>
        <end position="413"/>
    </location>
</feature>